<evidence type="ECO:0000313" key="1">
    <source>
        <dbReference type="EMBL" id="KAJ2979058.1"/>
    </source>
</evidence>
<gene>
    <name evidence="1" type="ORF">NQ176_g3475</name>
</gene>
<evidence type="ECO:0000313" key="2">
    <source>
        <dbReference type="Proteomes" id="UP001143910"/>
    </source>
</evidence>
<name>A0ACC1NJS4_9HYPO</name>
<reference evidence="1" key="1">
    <citation type="submission" date="2022-08" db="EMBL/GenBank/DDBJ databases">
        <title>Genome Sequence of Lecanicillium fungicola.</title>
        <authorList>
            <person name="Buettner E."/>
        </authorList>
    </citation>
    <scope>NUCLEOTIDE SEQUENCE</scope>
    <source>
        <strain evidence="1">Babe33</strain>
    </source>
</reference>
<keyword evidence="2" id="KW-1185">Reference proteome</keyword>
<comment type="caution">
    <text evidence="1">The sequence shown here is derived from an EMBL/GenBank/DDBJ whole genome shotgun (WGS) entry which is preliminary data.</text>
</comment>
<proteinExistence type="predicted"/>
<sequence>MADSDNPSTGSKRRRISLACTACRTRKSRCDGRRPTCATCEKLGFDCQFDAPDSSTNIIVQKEYVADLENRLRKVELLLQRHDDLLLGHLSACAPTDNNADNGAHLGASTALRSGGNEIETTILPPLEMGIETEGRTDGLAITFVDEHASAYFGESSNIAFVRYLLGAIASIWGVNKPEQPQVSDKNADDKSRAMMRSEHSVLGPFPTNTQLLATGSRLPASSEMETMIDRYFNTMGLLFSFLHEKTFRQEYHAFKKSGYRTVGKTWLGKLNLIFAISSNIDRTHGKTAKECFEESFVFYRRTMSLCGTSLLQSVSLEIVQLLLLQVLYLQGTPQAGEAWSIHGLLVRSATALGMHNDKIGRQLDPIVREMRVRTWHTIYCLDTVLTATFGRPCSVVAGDRTVRLPEPWLDQDAAHSAEEMEASMCATGFLFHSVQIYRIMGASIETQYKGNIGAAGWQDEDEKAIIHTALGLRSDLERWVTNLPPTYSLLSADSPELKTSSRMNKLRSILTLTGTSKQAMQLAFSCIQSAEAVIGIAVSVLGDGPVEDSNLGVWFFTLHYVFTAALMTCSGMLCAQFHFSGDPDTFIAHCRANLVNAANALQNIDNENPTVKRCVKYIRYLSQLQNNRSSFAEAVPQHSTESNMLDSFSGSELMGMVDLLDDNSGLGPYLAAELFDSSNFDALTMPFQY</sequence>
<organism evidence="1 2">
    <name type="scientific">Zarea fungicola</name>
    <dbReference type="NCBI Taxonomy" id="93591"/>
    <lineage>
        <taxon>Eukaryota</taxon>
        <taxon>Fungi</taxon>
        <taxon>Dikarya</taxon>
        <taxon>Ascomycota</taxon>
        <taxon>Pezizomycotina</taxon>
        <taxon>Sordariomycetes</taxon>
        <taxon>Hypocreomycetidae</taxon>
        <taxon>Hypocreales</taxon>
        <taxon>Cordycipitaceae</taxon>
        <taxon>Zarea</taxon>
    </lineage>
</organism>
<protein>
    <submittedName>
        <fullName evidence="1">Uncharacterized protein</fullName>
    </submittedName>
</protein>
<dbReference type="Proteomes" id="UP001143910">
    <property type="component" value="Unassembled WGS sequence"/>
</dbReference>
<dbReference type="EMBL" id="JANJQO010000318">
    <property type="protein sequence ID" value="KAJ2979058.1"/>
    <property type="molecule type" value="Genomic_DNA"/>
</dbReference>
<accession>A0ACC1NJS4</accession>